<feature type="transmembrane region" description="Helical" evidence="1">
    <location>
        <begin position="47"/>
        <end position="68"/>
    </location>
</feature>
<comment type="caution">
    <text evidence="2">The sequence shown here is derived from an EMBL/GenBank/DDBJ whole genome shotgun (WGS) entry which is preliminary data.</text>
</comment>
<reference evidence="2" key="1">
    <citation type="journal article" date="2015" name="Nature">
        <title>Complex archaea that bridge the gap between prokaryotes and eukaryotes.</title>
        <authorList>
            <person name="Spang A."/>
            <person name="Saw J.H."/>
            <person name="Jorgensen S.L."/>
            <person name="Zaremba-Niedzwiedzka K."/>
            <person name="Martijn J."/>
            <person name="Lind A.E."/>
            <person name="van Eijk R."/>
            <person name="Schleper C."/>
            <person name="Guy L."/>
            <person name="Ettema T.J."/>
        </authorList>
    </citation>
    <scope>NUCLEOTIDE SEQUENCE</scope>
</reference>
<gene>
    <name evidence="2" type="ORF">LCGC14_2353600</name>
</gene>
<dbReference type="EMBL" id="LAZR01034316">
    <property type="protein sequence ID" value="KKL45637.1"/>
    <property type="molecule type" value="Genomic_DNA"/>
</dbReference>
<keyword evidence="1" id="KW-0472">Membrane</keyword>
<dbReference type="AlphaFoldDB" id="A0A0F9F3D0"/>
<name>A0A0F9F3D0_9ZZZZ</name>
<keyword evidence="1" id="KW-0812">Transmembrane</keyword>
<protein>
    <submittedName>
        <fullName evidence="2">Uncharacterized protein</fullName>
    </submittedName>
</protein>
<sequence length="72" mass="8318">MSISLKSPVILLITVLLFITTSLSGIFFAWYLSIYREERDCNWCKDLFKFLFLSLIVAFLDAVISTIITESF</sequence>
<accession>A0A0F9F3D0</accession>
<keyword evidence="1" id="KW-1133">Transmembrane helix</keyword>
<organism evidence="2">
    <name type="scientific">marine sediment metagenome</name>
    <dbReference type="NCBI Taxonomy" id="412755"/>
    <lineage>
        <taxon>unclassified sequences</taxon>
        <taxon>metagenomes</taxon>
        <taxon>ecological metagenomes</taxon>
    </lineage>
</organism>
<feature type="transmembrane region" description="Helical" evidence="1">
    <location>
        <begin position="12"/>
        <end position="35"/>
    </location>
</feature>
<proteinExistence type="predicted"/>
<evidence type="ECO:0000256" key="1">
    <source>
        <dbReference type="SAM" id="Phobius"/>
    </source>
</evidence>
<evidence type="ECO:0000313" key="2">
    <source>
        <dbReference type="EMBL" id="KKL45637.1"/>
    </source>
</evidence>